<sequence>MLDPTASKPSRRPWLPLLQPLILLSCFFLTLIVFSCPDPLSPSSGITLLTVRPYNISAAAASSSDLDGSGNKTSSAGSTITFGGANATATTLPANATEPTALATSSSSENSVTASAASTPTVDPSSANNRTLAAQTSIAAPAQAASTQPQGQTADKRSSHVNEPRAEIQPLMSNSTTSRGPTLVSFERVPESNGTNESNSPLASPFTPSTPLLTGEALSLIELKISPLGSCFRTWSGARSCTPASLRPTYDSSHLTMKALGGYDTKGLPSTIKTTPILLVVVVSLLGSLSLSSTLGASLRVWPGATFGQPLLQGGAAQRAWASTQRVALWLRLGVALLLLGTAVSMRLVVSKAAYAFNASNAARTLNTAYLTPEAMALPGAGQQVGLQAVTGRAFGLLWASVVLLLAEFWWERRRLRMEQAIAVARADLEAAWGRDAAVAMNNLGRDDVKRQKSTKIVNMPPKQDEETWSDDGYEQSSEAAKQQQPGFFWPATTTPHAPPYVARKAVPSYKGGLAPVLGPLFKPAPAAARAMDLKLRGATAADGQGGGAVYYIQGNAPCAAPAQRVVTRTIEKGQNHHYHNYQQLQPQLAPTLSRKDSYSSSSYAAPSLVGSTRSCHPYQPAYPPQQQQHLHPSAAAGIMPYESTASGLSTPPWASTSGHSQQQQQRGPHPLVYHAAAASSDALPAYVAEPQPGAPFGQYHRHGKTDGDYDEDAERWHRKLRAAGIEHPLARAASVDSPRGLAFTVKPIGRAEQYHHQGDEHPIQRSNSLTGLADGTTRREGAAFPSWKTHEAFELQAAPAPRTQQQRGRHGRSNSVSSANSMGMRSVAGMGIGLRYVRS</sequence>
<feature type="region of interest" description="Disordered" evidence="1">
    <location>
        <begin position="99"/>
        <end position="208"/>
    </location>
</feature>
<dbReference type="AlphaFoldDB" id="A0A316UKS5"/>
<dbReference type="GeneID" id="37028617"/>
<keyword evidence="4" id="KW-1185">Reference proteome</keyword>
<dbReference type="EMBL" id="KZ819674">
    <property type="protein sequence ID" value="PWN25839.1"/>
    <property type="molecule type" value="Genomic_DNA"/>
</dbReference>
<gene>
    <name evidence="3" type="ORF">BDZ90DRAFT_233853</name>
</gene>
<protein>
    <submittedName>
        <fullName evidence="3">Uncharacterized protein</fullName>
    </submittedName>
</protein>
<dbReference type="Proteomes" id="UP000245884">
    <property type="component" value="Unassembled WGS sequence"/>
</dbReference>
<reference evidence="3 4" key="1">
    <citation type="journal article" date="2018" name="Mol. Biol. Evol.">
        <title>Broad Genomic Sampling Reveals a Smut Pathogenic Ancestry of the Fungal Clade Ustilaginomycotina.</title>
        <authorList>
            <person name="Kijpornyongpan T."/>
            <person name="Mondo S.J."/>
            <person name="Barry K."/>
            <person name="Sandor L."/>
            <person name="Lee J."/>
            <person name="Lipzen A."/>
            <person name="Pangilinan J."/>
            <person name="LaButti K."/>
            <person name="Hainaut M."/>
            <person name="Henrissat B."/>
            <person name="Grigoriev I.V."/>
            <person name="Spatafora J.W."/>
            <person name="Aime M.C."/>
        </authorList>
    </citation>
    <scope>NUCLEOTIDE SEQUENCE [LARGE SCALE GENOMIC DNA]</scope>
    <source>
        <strain evidence="3 4">MCA 5214</strain>
    </source>
</reference>
<keyword evidence="2" id="KW-0812">Transmembrane</keyword>
<feature type="compositionally biased region" description="Polar residues" evidence="1">
    <location>
        <begin position="814"/>
        <end position="824"/>
    </location>
</feature>
<feature type="compositionally biased region" description="Basic and acidic residues" evidence="1">
    <location>
        <begin position="154"/>
        <end position="166"/>
    </location>
</feature>
<evidence type="ECO:0000313" key="4">
    <source>
        <dbReference type="Proteomes" id="UP000245884"/>
    </source>
</evidence>
<evidence type="ECO:0000256" key="2">
    <source>
        <dbReference type="SAM" id="Phobius"/>
    </source>
</evidence>
<dbReference type="RefSeq" id="XP_025360451.1">
    <property type="nucleotide sequence ID" value="XM_025506794.1"/>
</dbReference>
<feature type="compositionally biased region" description="Polar residues" evidence="1">
    <location>
        <begin position="192"/>
        <end position="208"/>
    </location>
</feature>
<name>A0A316UKS5_9BASI</name>
<feature type="compositionally biased region" description="Polar residues" evidence="1">
    <location>
        <begin position="644"/>
        <end position="667"/>
    </location>
</feature>
<feature type="compositionally biased region" description="Polar residues" evidence="1">
    <location>
        <begin position="120"/>
        <end position="132"/>
    </location>
</feature>
<feature type="compositionally biased region" description="Low complexity" evidence="1">
    <location>
        <begin position="133"/>
        <end position="153"/>
    </location>
</feature>
<feature type="transmembrane region" description="Helical" evidence="2">
    <location>
        <begin position="277"/>
        <end position="299"/>
    </location>
</feature>
<feature type="compositionally biased region" description="Low complexity" evidence="1">
    <location>
        <begin position="599"/>
        <end position="608"/>
    </location>
</feature>
<evidence type="ECO:0000313" key="3">
    <source>
        <dbReference type="EMBL" id="PWN25839.1"/>
    </source>
</evidence>
<keyword evidence="2" id="KW-1133">Transmembrane helix</keyword>
<feature type="transmembrane region" description="Helical" evidence="2">
    <location>
        <begin position="394"/>
        <end position="411"/>
    </location>
</feature>
<feature type="region of interest" description="Disordered" evidence="1">
    <location>
        <begin position="643"/>
        <end position="670"/>
    </location>
</feature>
<dbReference type="OrthoDB" id="3366811at2759"/>
<feature type="region of interest" description="Disordered" evidence="1">
    <location>
        <begin position="799"/>
        <end position="824"/>
    </location>
</feature>
<proteinExistence type="predicted"/>
<keyword evidence="2" id="KW-0472">Membrane</keyword>
<evidence type="ECO:0000256" key="1">
    <source>
        <dbReference type="SAM" id="MobiDB-lite"/>
    </source>
</evidence>
<feature type="transmembrane region" description="Helical" evidence="2">
    <location>
        <begin position="329"/>
        <end position="350"/>
    </location>
</feature>
<accession>A0A316UKS5</accession>
<feature type="region of interest" description="Disordered" evidence="1">
    <location>
        <begin position="462"/>
        <end position="482"/>
    </location>
</feature>
<feature type="compositionally biased region" description="Polar residues" evidence="1">
    <location>
        <begin position="171"/>
        <end position="180"/>
    </location>
</feature>
<feature type="compositionally biased region" description="Low complexity" evidence="1">
    <location>
        <begin position="99"/>
        <end position="119"/>
    </location>
</feature>
<organism evidence="3 4">
    <name type="scientific">Jaminaea rosea</name>
    <dbReference type="NCBI Taxonomy" id="1569628"/>
    <lineage>
        <taxon>Eukaryota</taxon>
        <taxon>Fungi</taxon>
        <taxon>Dikarya</taxon>
        <taxon>Basidiomycota</taxon>
        <taxon>Ustilaginomycotina</taxon>
        <taxon>Exobasidiomycetes</taxon>
        <taxon>Microstromatales</taxon>
        <taxon>Microstromatales incertae sedis</taxon>
        <taxon>Jaminaea</taxon>
    </lineage>
</organism>
<feature type="region of interest" description="Disordered" evidence="1">
    <location>
        <begin position="586"/>
        <end position="611"/>
    </location>
</feature>